<dbReference type="InterPro" id="IPR015927">
    <property type="entry name" value="Peptidase_S24_S26A/B/C"/>
</dbReference>
<comment type="caution">
    <text evidence="5">The sequence shown here is derived from an EMBL/GenBank/DDBJ whole genome shotgun (WGS) entry which is preliminary data.</text>
</comment>
<keyword evidence="6" id="KW-1185">Reference proteome</keyword>
<dbReference type="GO" id="GO:0003677">
    <property type="term" value="F:DNA binding"/>
    <property type="evidence" value="ECO:0007669"/>
    <property type="project" value="UniProtKB-KW"/>
</dbReference>
<evidence type="ECO:0000256" key="3">
    <source>
        <dbReference type="ARBA" id="ARBA00023163"/>
    </source>
</evidence>
<dbReference type="PANTHER" id="PTHR40661:SF1">
    <property type="entry name" value="HTH CRO_C1-TYPE DOMAIN-CONTAINING PROTEIN"/>
    <property type="match status" value="1"/>
</dbReference>
<name>A0A1J7BTG9_FLAJO</name>
<evidence type="ECO:0000259" key="4">
    <source>
        <dbReference type="Pfam" id="PF00717"/>
    </source>
</evidence>
<dbReference type="CDD" id="cd06529">
    <property type="entry name" value="S24_LexA-like"/>
    <property type="match status" value="1"/>
</dbReference>
<dbReference type="RefSeq" id="WP_071636489.1">
    <property type="nucleotide sequence ID" value="NZ_MLFK01000006.1"/>
</dbReference>
<keyword evidence="3" id="KW-0804">Transcription</keyword>
<protein>
    <submittedName>
        <fullName evidence="5">Peptidase S24</fullName>
    </submittedName>
</protein>
<keyword evidence="1" id="KW-0805">Transcription regulation</keyword>
<accession>A0A1J7BTG9</accession>
<evidence type="ECO:0000256" key="1">
    <source>
        <dbReference type="ARBA" id="ARBA00023015"/>
    </source>
</evidence>
<dbReference type="EMBL" id="MLFK01000006">
    <property type="protein sequence ID" value="OIV41998.1"/>
    <property type="molecule type" value="Genomic_DNA"/>
</dbReference>
<sequence>MAENTINRIKQYLDYKGIRVRTFEREVGMSNGSFASQLKNNKTIGVDKLENILKQYPDINLEWLLKGNGDMLSYESLNERSTLYKKTEKSQSHNIPIYDVQSTAGIVDLFGENNNQKAVSFLNVPRISEFDGALYVVGDSMYPLLRSGDIVIYKKINNPEENIIWGEMYLIYVKNDDNEYFLTRYLKPSDRESYVQFVSQNPDHQTVEFPVSSIKVLALIKASVRVNSQF</sequence>
<dbReference type="AlphaFoldDB" id="A0A1J7BTG9"/>
<evidence type="ECO:0000256" key="2">
    <source>
        <dbReference type="ARBA" id="ARBA00023125"/>
    </source>
</evidence>
<reference evidence="5 6" key="1">
    <citation type="submission" date="2016-10" db="EMBL/GenBank/DDBJ databases">
        <title>Draft Genome Sequence of Rhizobacteria Flavobacterium johnsoniae CI04.</title>
        <authorList>
            <person name="Bravo J.I."/>
            <person name="Lozano G.L."/>
            <person name="Handelsman J."/>
        </authorList>
    </citation>
    <scope>NUCLEOTIDE SEQUENCE [LARGE SCALE GENOMIC DNA]</scope>
    <source>
        <strain evidence="5 6">CI04</strain>
    </source>
</reference>
<organism evidence="5 6">
    <name type="scientific">Flavobacterium johnsoniae</name>
    <name type="common">Cytophaga johnsonae</name>
    <dbReference type="NCBI Taxonomy" id="986"/>
    <lineage>
        <taxon>Bacteria</taxon>
        <taxon>Pseudomonadati</taxon>
        <taxon>Bacteroidota</taxon>
        <taxon>Flavobacteriia</taxon>
        <taxon>Flavobacteriales</taxon>
        <taxon>Flavobacteriaceae</taxon>
        <taxon>Flavobacterium</taxon>
    </lineage>
</organism>
<dbReference type="InterPro" id="IPR036286">
    <property type="entry name" value="LexA/Signal_pep-like_sf"/>
</dbReference>
<dbReference type="Proteomes" id="UP000182826">
    <property type="component" value="Unassembled WGS sequence"/>
</dbReference>
<evidence type="ECO:0000313" key="6">
    <source>
        <dbReference type="Proteomes" id="UP000182826"/>
    </source>
</evidence>
<dbReference type="Gene3D" id="2.10.109.10">
    <property type="entry name" value="Umud Fragment, subunit A"/>
    <property type="match status" value="1"/>
</dbReference>
<dbReference type="Pfam" id="PF00717">
    <property type="entry name" value="Peptidase_S24"/>
    <property type="match status" value="1"/>
</dbReference>
<dbReference type="SUPFAM" id="SSF51306">
    <property type="entry name" value="LexA/Signal peptidase"/>
    <property type="match status" value="1"/>
</dbReference>
<dbReference type="PANTHER" id="PTHR40661">
    <property type="match status" value="1"/>
</dbReference>
<proteinExistence type="predicted"/>
<evidence type="ECO:0000313" key="5">
    <source>
        <dbReference type="EMBL" id="OIV41998.1"/>
    </source>
</evidence>
<feature type="domain" description="Peptidase S24/S26A/S26B/S26C" evidence="4">
    <location>
        <begin position="96"/>
        <end position="218"/>
    </location>
</feature>
<gene>
    <name evidence="5" type="ORF">BKM63_10110</name>
</gene>
<dbReference type="InterPro" id="IPR039418">
    <property type="entry name" value="LexA-like"/>
</dbReference>
<dbReference type="OrthoDB" id="796548at2"/>
<keyword evidence="2" id="KW-0238">DNA-binding</keyword>